<sequence length="353" mass="38265">MTKIELDLDLPLGGSFRLVVASQLPGRGITGIFGHSGSGKTTLLRFIAGLQPCKGATLIVGGQPWQSGKQCLAPHKRSVGYVFQEASLFPHLSAKGNLDYASKRAWPGSSPLKRDIIELLGIGSLLNRYPHQLSGGERQRVAIARALLINPSILLMDEPLAALDEARKQEILPYLQTLAAHIAIPMLYVTHSVSELSRLADSVLILDKGRVKAQGDITQVSEMLGLSDPLHPFSILPAQVSEVHPHWKLVCVKSHKASLWLPDTGLAVKTKVRLIVQAKDVSLSISAHQDSSILNIVPARVDDIHSQTDGMLVKLHSEAGPLWAKISLRSAEHLQLHSGQALYAQIKSMALSQ</sequence>
<dbReference type="SUPFAM" id="SSF50331">
    <property type="entry name" value="MOP-like"/>
    <property type="match status" value="1"/>
</dbReference>
<dbReference type="PROSITE" id="PS50893">
    <property type="entry name" value="ABC_TRANSPORTER_2"/>
    <property type="match status" value="1"/>
</dbReference>
<reference evidence="12 13" key="1">
    <citation type="submission" date="2021-03" db="EMBL/GenBank/DDBJ databases">
        <title>novel species isolated from a fishpond in China.</title>
        <authorList>
            <person name="Lu H."/>
            <person name="Cai Z."/>
        </authorList>
    </citation>
    <scope>NUCLEOTIDE SEQUENCE [LARGE SCALE GENOMIC DNA]</scope>
    <source>
        <strain evidence="12 13">Y57</strain>
    </source>
</reference>
<evidence type="ECO:0000256" key="3">
    <source>
        <dbReference type="ARBA" id="ARBA00022505"/>
    </source>
</evidence>
<keyword evidence="2" id="KW-1003">Cell membrane</keyword>
<dbReference type="Gene3D" id="2.40.50.100">
    <property type="match status" value="1"/>
</dbReference>
<dbReference type="InterPro" id="IPR050334">
    <property type="entry name" value="Molybdenum_import_ModC"/>
</dbReference>
<dbReference type="PROSITE" id="PS51866">
    <property type="entry name" value="MOP"/>
    <property type="match status" value="1"/>
</dbReference>
<dbReference type="InterPro" id="IPR005116">
    <property type="entry name" value="Transp-assoc_OB_typ1"/>
</dbReference>
<dbReference type="Proteomes" id="UP000663992">
    <property type="component" value="Unassembled WGS sequence"/>
</dbReference>
<evidence type="ECO:0000256" key="2">
    <source>
        <dbReference type="ARBA" id="ARBA00022475"/>
    </source>
</evidence>
<evidence type="ECO:0000259" key="10">
    <source>
        <dbReference type="PROSITE" id="PS50893"/>
    </source>
</evidence>
<proteinExistence type="predicted"/>
<dbReference type="PANTHER" id="PTHR43514:SF4">
    <property type="entry name" value="ABC TRANSPORTER I FAMILY MEMBER 10"/>
    <property type="match status" value="1"/>
</dbReference>
<dbReference type="RefSeq" id="WP_206596101.1">
    <property type="nucleotide sequence ID" value="NZ_JAFKCS010000031.1"/>
</dbReference>
<dbReference type="InterPro" id="IPR017871">
    <property type="entry name" value="ABC_transporter-like_CS"/>
</dbReference>
<evidence type="ECO:0000313" key="12">
    <source>
        <dbReference type="EMBL" id="MBN7822150.1"/>
    </source>
</evidence>
<evidence type="ECO:0000256" key="4">
    <source>
        <dbReference type="ARBA" id="ARBA00022519"/>
    </source>
</evidence>
<accession>A0ABS3D000</accession>
<keyword evidence="8" id="KW-0472">Membrane</keyword>
<dbReference type="Pfam" id="PF03459">
    <property type="entry name" value="TOBE"/>
    <property type="match status" value="1"/>
</dbReference>
<evidence type="ECO:0000256" key="9">
    <source>
        <dbReference type="PROSITE-ProRule" id="PRU01213"/>
    </source>
</evidence>
<comment type="caution">
    <text evidence="12">The sequence shown here is derived from an EMBL/GenBank/DDBJ whole genome shotgun (WGS) entry which is preliminary data.</text>
</comment>
<dbReference type="EMBL" id="JAFKCS010000031">
    <property type="protein sequence ID" value="MBN7822150.1"/>
    <property type="molecule type" value="Genomic_DNA"/>
</dbReference>
<dbReference type="SMART" id="SM00382">
    <property type="entry name" value="AAA"/>
    <property type="match status" value="1"/>
</dbReference>
<gene>
    <name evidence="12" type="primary">modC</name>
    <name evidence="12" type="ORF">J0A65_19960</name>
</gene>
<keyword evidence="3 9" id="KW-0500">Molybdenum</keyword>
<dbReference type="InterPro" id="IPR011868">
    <property type="entry name" value="ModC_ABC_ATP-bd"/>
</dbReference>
<evidence type="ECO:0000256" key="6">
    <source>
        <dbReference type="ARBA" id="ARBA00022840"/>
    </source>
</evidence>
<evidence type="ECO:0000256" key="8">
    <source>
        <dbReference type="ARBA" id="ARBA00023136"/>
    </source>
</evidence>
<dbReference type="InterPro" id="IPR004606">
    <property type="entry name" value="Mop_domain"/>
</dbReference>
<dbReference type="InterPro" id="IPR003593">
    <property type="entry name" value="AAA+_ATPase"/>
</dbReference>
<keyword evidence="4" id="KW-0997">Cell inner membrane</keyword>
<organism evidence="12 13">
    <name type="scientific">Bowmanella yangjiangensis</name>
    <dbReference type="NCBI Taxonomy" id="2811230"/>
    <lineage>
        <taxon>Bacteria</taxon>
        <taxon>Pseudomonadati</taxon>
        <taxon>Pseudomonadota</taxon>
        <taxon>Gammaproteobacteria</taxon>
        <taxon>Alteromonadales</taxon>
        <taxon>Alteromonadaceae</taxon>
        <taxon>Bowmanella</taxon>
    </lineage>
</organism>
<dbReference type="InterPro" id="IPR027417">
    <property type="entry name" value="P-loop_NTPase"/>
</dbReference>
<dbReference type="NCBIfam" id="TIGR02142">
    <property type="entry name" value="modC_ABC"/>
    <property type="match status" value="1"/>
</dbReference>
<evidence type="ECO:0000313" key="13">
    <source>
        <dbReference type="Proteomes" id="UP000663992"/>
    </source>
</evidence>
<keyword evidence="6 12" id="KW-0067">ATP-binding</keyword>
<keyword evidence="7" id="KW-1278">Translocase</keyword>
<dbReference type="InterPro" id="IPR003439">
    <property type="entry name" value="ABC_transporter-like_ATP-bd"/>
</dbReference>
<evidence type="ECO:0000256" key="1">
    <source>
        <dbReference type="ARBA" id="ARBA00022448"/>
    </source>
</evidence>
<evidence type="ECO:0000256" key="7">
    <source>
        <dbReference type="ARBA" id="ARBA00022967"/>
    </source>
</evidence>
<dbReference type="PROSITE" id="PS00211">
    <property type="entry name" value="ABC_TRANSPORTER_1"/>
    <property type="match status" value="1"/>
</dbReference>
<keyword evidence="1" id="KW-0813">Transport</keyword>
<evidence type="ECO:0000259" key="11">
    <source>
        <dbReference type="PROSITE" id="PS51866"/>
    </source>
</evidence>
<protein>
    <submittedName>
        <fullName evidence="12">Molybdenum ABC transporter ATP-binding protein</fullName>
    </submittedName>
</protein>
<dbReference type="InterPro" id="IPR008995">
    <property type="entry name" value="Mo/tungstate-bd_C_term_dom"/>
</dbReference>
<dbReference type="Gene3D" id="3.40.50.300">
    <property type="entry name" value="P-loop containing nucleotide triphosphate hydrolases"/>
    <property type="match status" value="1"/>
</dbReference>
<keyword evidence="5" id="KW-0547">Nucleotide-binding</keyword>
<dbReference type="SUPFAM" id="SSF52540">
    <property type="entry name" value="P-loop containing nucleoside triphosphate hydrolases"/>
    <property type="match status" value="1"/>
</dbReference>
<feature type="domain" description="ABC transporter" evidence="10">
    <location>
        <begin position="1"/>
        <end position="233"/>
    </location>
</feature>
<evidence type="ECO:0000256" key="5">
    <source>
        <dbReference type="ARBA" id="ARBA00022741"/>
    </source>
</evidence>
<dbReference type="Pfam" id="PF00005">
    <property type="entry name" value="ABC_tran"/>
    <property type="match status" value="1"/>
</dbReference>
<feature type="domain" description="Mop" evidence="11">
    <location>
        <begin position="290"/>
        <end position="353"/>
    </location>
</feature>
<keyword evidence="13" id="KW-1185">Reference proteome</keyword>
<name>A0ABS3D000_9ALTE</name>
<dbReference type="PANTHER" id="PTHR43514">
    <property type="entry name" value="ABC TRANSPORTER I FAMILY MEMBER 10"/>
    <property type="match status" value="1"/>
</dbReference>
<dbReference type="GO" id="GO:0005524">
    <property type="term" value="F:ATP binding"/>
    <property type="evidence" value="ECO:0007669"/>
    <property type="project" value="UniProtKB-KW"/>
</dbReference>